<evidence type="ECO:0000313" key="3">
    <source>
        <dbReference type="Proteomes" id="UP001151760"/>
    </source>
</evidence>
<reference evidence="2" key="1">
    <citation type="journal article" date="2022" name="Int. J. Mol. Sci.">
        <title>Draft Genome of Tanacetum Coccineum: Genomic Comparison of Closely Related Tanacetum-Family Plants.</title>
        <authorList>
            <person name="Yamashiro T."/>
            <person name="Shiraishi A."/>
            <person name="Nakayama K."/>
            <person name="Satake H."/>
        </authorList>
    </citation>
    <scope>NUCLEOTIDE SEQUENCE</scope>
</reference>
<proteinExistence type="predicted"/>
<sequence>MADLPPPHHIADLLKDELVHLKPAPIILHRAPAQLEGYIGDDDMEEDEEKDPKEDPKEEPIEQLVPKPNNMDGFALHPLPQPKGNMNRWLIEDDDDELEEDRVGDDDEEEMEMDENDEEVINPYEEVDPLNRPPPISDEESEFAPPVVPIFDANDELVPTIIQFGGNLHVGESSSTGALLAALDAAVRKNSSEYSKMMKFVEGLSKQFNEFKEQSLQAERLSHWEAWVRERIPKGLRFQEEPPIHPAFVPCSDDPYAMVRDATITSKDDVGDDTTTPTDS</sequence>
<accession>A0ABQ5BUB4</accession>
<reference evidence="2" key="2">
    <citation type="submission" date="2022-01" db="EMBL/GenBank/DDBJ databases">
        <authorList>
            <person name="Yamashiro T."/>
            <person name="Shiraishi A."/>
            <person name="Satake H."/>
            <person name="Nakayama K."/>
        </authorList>
    </citation>
    <scope>NUCLEOTIDE SEQUENCE</scope>
</reference>
<organism evidence="2 3">
    <name type="scientific">Tanacetum coccineum</name>
    <dbReference type="NCBI Taxonomy" id="301880"/>
    <lineage>
        <taxon>Eukaryota</taxon>
        <taxon>Viridiplantae</taxon>
        <taxon>Streptophyta</taxon>
        <taxon>Embryophyta</taxon>
        <taxon>Tracheophyta</taxon>
        <taxon>Spermatophyta</taxon>
        <taxon>Magnoliopsida</taxon>
        <taxon>eudicotyledons</taxon>
        <taxon>Gunneridae</taxon>
        <taxon>Pentapetalae</taxon>
        <taxon>asterids</taxon>
        <taxon>campanulids</taxon>
        <taxon>Asterales</taxon>
        <taxon>Asteraceae</taxon>
        <taxon>Asteroideae</taxon>
        <taxon>Anthemideae</taxon>
        <taxon>Anthemidinae</taxon>
        <taxon>Tanacetum</taxon>
    </lineage>
</organism>
<protein>
    <submittedName>
        <fullName evidence="2">Uncharacterized protein</fullName>
    </submittedName>
</protein>
<comment type="caution">
    <text evidence="2">The sequence shown here is derived from an EMBL/GenBank/DDBJ whole genome shotgun (WGS) entry which is preliminary data.</text>
</comment>
<feature type="compositionally biased region" description="Basic and acidic residues" evidence="1">
    <location>
        <begin position="50"/>
        <end position="60"/>
    </location>
</feature>
<evidence type="ECO:0000313" key="2">
    <source>
        <dbReference type="EMBL" id="GJT17446.1"/>
    </source>
</evidence>
<name>A0ABQ5BUB4_9ASTR</name>
<feature type="compositionally biased region" description="Acidic residues" evidence="1">
    <location>
        <begin position="39"/>
        <end position="49"/>
    </location>
</feature>
<feature type="region of interest" description="Disordered" evidence="1">
    <location>
        <begin position="33"/>
        <end position="116"/>
    </location>
</feature>
<dbReference type="Proteomes" id="UP001151760">
    <property type="component" value="Unassembled WGS sequence"/>
</dbReference>
<feature type="compositionally biased region" description="Acidic residues" evidence="1">
    <location>
        <begin position="92"/>
        <end position="116"/>
    </location>
</feature>
<keyword evidence="3" id="KW-1185">Reference proteome</keyword>
<evidence type="ECO:0000256" key="1">
    <source>
        <dbReference type="SAM" id="MobiDB-lite"/>
    </source>
</evidence>
<gene>
    <name evidence="2" type="ORF">Tco_0876152</name>
</gene>
<dbReference type="EMBL" id="BQNB010013558">
    <property type="protein sequence ID" value="GJT17446.1"/>
    <property type="molecule type" value="Genomic_DNA"/>
</dbReference>